<evidence type="ECO:0000256" key="8">
    <source>
        <dbReference type="ARBA" id="ARBA00022884"/>
    </source>
</evidence>
<keyword evidence="9" id="KW-0539">Nucleus</keyword>
<feature type="region of interest" description="Disordered" evidence="11">
    <location>
        <begin position="1"/>
        <end position="27"/>
    </location>
</feature>
<comment type="similarity">
    <text evidence="10">Belongs to the class I-like SAM-binding methyltransferase superfamily. RsmB/NOP family.</text>
</comment>
<dbReference type="EC" id="2.1.1.203" evidence="2"/>
<evidence type="ECO:0000259" key="12">
    <source>
        <dbReference type="PROSITE" id="PS51686"/>
    </source>
</evidence>
<accession>A0A914NPK4</accession>
<evidence type="ECO:0000256" key="9">
    <source>
        <dbReference type="ARBA" id="ARBA00023242"/>
    </source>
</evidence>
<dbReference type="Pfam" id="PF25378">
    <property type="entry name" value="PUA_NSUN2"/>
    <property type="match status" value="1"/>
</dbReference>
<dbReference type="PANTHER" id="PTHR22808">
    <property type="entry name" value="NCL1 YEAST -RELATED NOL1/NOP2/FMU SUN DOMAIN-CONTAINING"/>
    <property type="match status" value="1"/>
</dbReference>
<dbReference type="GO" id="GO:0005634">
    <property type="term" value="C:nucleus"/>
    <property type="evidence" value="ECO:0007669"/>
    <property type="project" value="UniProtKB-SubCell"/>
</dbReference>
<feature type="binding site" evidence="10">
    <location>
        <begin position="178"/>
        <end position="184"/>
    </location>
    <ligand>
        <name>S-adenosyl-L-methionine</name>
        <dbReference type="ChEBI" id="CHEBI:59789"/>
    </ligand>
</feature>
<reference evidence="14" key="1">
    <citation type="submission" date="2022-11" db="UniProtKB">
        <authorList>
            <consortium name="WormBaseParasite"/>
        </authorList>
    </citation>
    <scope>IDENTIFICATION</scope>
</reference>
<dbReference type="PRINTS" id="PR02011">
    <property type="entry name" value="RCMTNCL1"/>
</dbReference>
<dbReference type="CDD" id="cd02440">
    <property type="entry name" value="AdoMet_MTases"/>
    <property type="match status" value="1"/>
</dbReference>
<dbReference type="InterPro" id="IPR057286">
    <property type="entry name" value="PUA_NSUN2"/>
</dbReference>
<keyword evidence="8 10" id="KW-0694">RNA-binding</keyword>
<keyword evidence="3" id="KW-0820">tRNA-binding</keyword>
<dbReference type="AlphaFoldDB" id="A0A914NPK4"/>
<keyword evidence="7" id="KW-0819">tRNA processing</keyword>
<evidence type="ECO:0000256" key="1">
    <source>
        <dbReference type="ARBA" id="ARBA00004123"/>
    </source>
</evidence>
<dbReference type="WBParaSite" id="Minc3s06600g40047">
    <property type="protein sequence ID" value="Minc3s06600g40047"/>
    <property type="gene ID" value="Minc3s06600g40047"/>
</dbReference>
<dbReference type="GO" id="GO:0030488">
    <property type="term" value="P:tRNA methylation"/>
    <property type="evidence" value="ECO:0007669"/>
    <property type="project" value="TreeGrafter"/>
</dbReference>
<dbReference type="SUPFAM" id="SSF53335">
    <property type="entry name" value="S-adenosyl-L-methionine-dependent methyltransferases"/>
    <property type="match status" value="1"/>
</dbReference>
<dbReference type="PROSITE" id="PS51686">
    <property type="entry name" value="SAM_MT_RSMB_NOP"/>
    <property type="match status" value="1"/>
</dbReference>
<evidence type="ECO:0000313" key="14">
    <source>
        <dbReference type="WBParaSite" id="Minc3s06600g40047"/>
    </source>
</evidence>
<proteinExistence type="inferred from homology"/>
<dbReference type="Pfam" id="PF25376">
    <property type="entry name" value="Pre-PUA_NSUN2"/>
    <property type="match status" value="1"/>
</dbReference>
<evidence type="ECO:0000256" key="10">
    <source>
        <dbReference type="PROSITE-ProRule" id="PRU01023"/>
    </source>
</evidence>
<name>A0A914NPK4_MELIC</name>
<protein>
    <recommendedName>
        <fullName evidence="2">tRNA (cytosine(34)-C(5))-methyltransferase</fullName>
        <ecNumber evidence="2">2.1.1.203</ecNumber>
    </recommendedName>
</protein>
<dbReference type="InterPro" id="IPR057285">
    <property type="entry name" value="Pre-PUA_NSUN2"/>
</dbReference>
<dbReference type="GO" id="GO:0005737">
    <property type="term" value="C:cytoplasm"/>
    <property type="evidence" value="ECO:0007669"/>
    <property type="project" value="TreeGrafter"/>
</dbReference>
<evidence type="ECO:0000256" key="7">
    <source>
        <dbReference type="ARBA" id="ARBA00022694"/>
    </source>
</evidence>
<evidence type="ECO:0000256" key="2">
    <source>
        <dbReference type="ARBA" id="ARBA00012629"/>
    </source>
</evidence>
<keyword evidence="6 10" id="KW-0949">S-adenosyl-L-methionine</keyword>
<dbReference type="InterPro" id="IPR023270">
    <property type="entry name" value="RCMT_NCL1"/>
</dbReference>
<feature type="binding site" evidence="10">
    <location>
        <position position="207"/>
    </location>
    <ligand>
        <name>S-adenosyl-L-methionine</name>
        <dbReference type="ChEBI" id="CHEBI:59789"/>
    </ligand>
</feature>
<evidence type="ECO:0000256" key="6">
    <source>
        <dbReference type="ARBA" id="ARBA00022691"/>
    </source>
</evidence>
<organism evidence="13 14">
    <name type="scientific">Meloidogyne incognita</name>
    <name type="common">Southern root-knot nematode worm</name>
    <name type="synonym">Oxyuris incognita</name>
    <dbReference type="NCBI Taxonomy" id="6306"/>
    <lineage>
        <taxon>Eukaryota</taxon>
        <taxon>Metazoa</taxon>
        <taxon>Ecdysozoa</taxon>
        <taxon>Nematoda</taxon>
        <taxon>Chromadorea</taxon>
        <taxon>Rhabditida</taxon>
        <taxon>Tylenchina</taxon>
        <taxon>Tylenchomorpha</taxon>
        <taxon>Tylenchoidea</taxon>
        <taxon>Meloidogynidae</taxon>
        <taxon>Meloidogyninae</taxon>
        <taxon>Meloidogyne</taxon>
        <taxon>Meloidogyne incognita group</taxon>
    </lineage>
</organism>
<evidence type="ECO:0000256" key="5">
    <source>
        <dbReference type="ARBA" id="ARBA00022679"/>
    </source>
</evidence>
<dbReference type="InterPro" id="IPR001678">
    <property type="entry name" value="MeTrfase_RsmB-F_NOP2_dom"/>
</dbReference>
<dbReference type="GO" id="GO:0016428">
    <property type="term" value="F:tRNA (cytidine-5-)-methyltransferase activity"/>
    <property type="evidence" value="ECO:0007669"/>
    <property type="project" value="InterPro"/>
</dbReference>
<feature type="binding site" evidence="10">
    <location>
        <position position="258"/>
    </location>
    <ligand>
        <name>S-adenosyl-L-methionine</name>
        <dbReference type="ChEBI" id="CHEBI:59789"/>
    </ligand>
</feature>
<feature type="active site" description="Nucleophile" evidence="10">
    <location>
        <position position="311"/>
    </location>
</feature>
<feature type="binding site" evidence="10">
    <location>
        <position position="235"/>
    </location>
    <ligand>
        <name>S-adenosyl-L-methionine</name>
        <dbReference type="ChEBI" id="CHEBI:59789"/>
    </ligand>
</feature>
<comment type="subcellular location">
    <subcellularLocation>
        <location evidence="1">Nucleus</location>
    </subcellularLocation>
</comment>
<dbReference type="Proteomes" id="UP000887563">
    <property type="component" value="Unplaced"/>
</dbReference>
<feature type="compositionally biased region" description="Basic residues" evidence="11">
    <location>
        <begin position="12"/>
        <end position="26"/>
    </location>
</feature>
<sequence>MTRKNGLSPAKKFPKKSASREKKSKQGVRQNYVIREIIPVNEKLFSFYRQQQIIPKSEWDDFVAALRRELPVSFRIQCSLRERDHLDEYIQSKFVKEIENIAKDSPEIDPPRRVPYVPYAYQTKMSRTAIRGHPILKDLHEFLINETKLGYISRQELCSMIPPLFLDIQPHHLVLDACAAPGSKTAQIIELMHVSSPNPSGMVVANDIDYKRCYLLVHQTLKRMPTADVVVVSHDSGQFPVMLDSSKQPLLFDRILCDVICSGDGTFRKNPELWNNWEPMKGIHLHKLQLQIARRCFELLKPGGLMCYSTCSLNPLEDEAVIAQLLRHFNKEIELVDISGKILDLKRTKGISYWKVFNKNLDEYSSIEDVPKEALRHFKPSMFPPRSEEIEAMHLDYCFRILPHQQDTGGFFVAILRRKEIAKLNLEKDYADEQQQQPLKLNQPSTLIRKSTVTRKRRGFVNKEDPFIFLANHSDENELREALKEYFGILPENFSHQNLLVRSTNTERKKEVYYVNDSLKEFLINNDGRFKIVNAGMGILKKIINDKISPCPYRIKQDGLPILIPWITKRIIDIPTSLFIRILHGGQTNLKEKETSQYLPLIELGEEEHFLFKGLEPGTIILRLLEPFPKEVCAWIGANSISAFVSREERFHLLSILGEDIIKLKRKTVTCRQEKAAAKLNKEKDLINDVEESNEVPYSELAMRRVSQSRVGSAEFLLMWSWLCGEFLKVGLAPQSFS</sequence>
<feature type="domain" description="SAM-dependent MTase RsmB/NOP-type" evidence="12">
    <location>
        <begin position="62"/>
        <end position="419"/>
    </location>
</feature>
<evidence type="ECO:0000313" key="13">
    <source>
        <dbReference type="Proteomes" id="UP000887563"/>
    </source>
</evidence>
<keyword evidence="4 10" id="KW-0489">Methyltransferase</keyword>
<keyword evidence="13" id="KW-1185">Reference proteome</keyword>
<dbReference type="Gene3D" id="3.40.50.150">
    <property type="entry name" value="Vaccinia Virus protein VP39"/>
    <property type="match status" value="1"/>
</dbReference>
<dbReference type="PRINTS" id="PR02008">
    <property type="entry name" value="RCMTFAMILY"/>
</dbReference>
<dbReference type="InterPro" id="IPR023267">
    <property type="entry name" value="RCMT"/>
</dbReference>
<evidence type="ECO:0000256" key="11">
    <source>
        <dbReference type="SAM" id="MobiDB-lite"/>
    </source>
</evidence>
<dbReference type="PANTHER" id="PTHR22808:SF1">
    <property type="entry name" value="RNA CYTOSINE-C(5)-METHYLTRANSFERASE NSUN2-RELATED"/>
    <property type="match status" value="1"/>
</dbReference>
<dbReference type="InterPro" id="IPR029063">
    <property type="entry name" value="SAM-dependent_MTases_sf"/>
</dbReference>
<keyword evidence="5 10" id="KW-0808">Transferase</keyword>
<dbReference type="Pfam" id="PF01189">
    <property type="entry name" value="Methyltr_RsmB-F"/>
    <property type="match status" value="1"/>
</dbReference>
<evidence type="ECO:0000256" key="3">
    <source>
        <dbReference type="ARBA" id="ARBA00022555"/>
    </source>
</evidence>
<dbReference type="GO" id="GO:0000049">
    <property type="term" value="F:tRNA binding"/>
    <property type="evidence" value="ECO:0007669"/>
    <property type="project" value="UniProtKB-KW"/>
</dbReference>
<evidence type="ECO:0000256" key="4">
    <source>
        <dbReference type="ARBA" id="ARBA00022603"/>
    </source>
</evidence>
<dbReference type="InterPro" id="IPR049560">
    <property type="entry name" value="MeTrfase_RsmB-F_NOP2_cat"/>
</dbReference>